<accession>A0A2V5L2Y6</accession>
<dbReference type="AlphaFoldDB" id="A0A2V5L2Y6"/>
<dbReference type="SMART" id="SM00421">
    <property type="entry name" value="HTH_LUXR"/>
    <property type="match status" value="1"/>
</dbReference>
<dbReference type="InterPro" id="IPR059106">
    <property type="entry name" value="WHD_MalT"/>
</dbReference>
<dbReference type="Gene3D" id="1.10.10.10">
    <property type="entry name" value="Winged helix-like DNA-binding domain superfamily/Winged helix DNA-binding domain"/>
    <property type="match status" value="1"/>
</dbReference>
<dbReference type="OrthoDB" id="134985at2"/>
<dbReference type="InterPro" id="IPR039420">
    <property type="entry name" value="WalR-like"/>
</dbReference>
<reference evidence="4 5" key="1">
    <citation type="submission" date="2018-05" db="EMBL/GenBank/DDBJ databases">
        <title>Genetic diversity of glacier-inhabiting Cryobacterium bacteria in China and description of Cryobacterium mengkeensis sp. nov. and Arthrobacter glacialis sp. nov.</title>
        <authorList>
            <person name="Liu Q."/>
            <person name="Xin Y.-H."/>
        </authorList>
    </citation>
    <scope>NUCLEOTIDE SEQUENCE [LARGE SCALE GENOMIC DNA]</scope>
    <source>
        <strain evidence="4 5">LI2</strain>
    </source>
</reference>
<evidence type="ECO:0000256" key="1">
    <source>
        <dbReference type="ARBA" id="ARBA00022737"/>
    </source>
</evidence>
<dbReference type="SUPFAM" id="SSF46894">
    <property type="entry name" value="C-terminal effector domain of the bipartite response regulators"/>
    <property type="match status" value="1"/>
</dbReference>
<feature type="domain" description="HTH luxR-type" evidence="3">
    <location>
        <begin position="861"/>
        <end position="926"/>
    </location>
</feature>
<evidence type="ECO:0000259" key="3">
    <source>
        <dbReference type="PROSITE" id="PS50043"/>
    </source>
</evidence>
<proteinExistence type="predicted"/>
<dbReference type="InterPro" id="IPR011990">
    <property type="entry name" value="TPR-like_helical_dom_sf"/>
</dbReference>
<protein>
    <submittedName>
        <fullName evidence="4">LuxR family transcriptional regulator</fullName>
    </submittedName>
</protein>
<dbReference type="InterPro" id="IPR027417">
    <property type="entry name" value="P-loop_NTPase"/>
</dbReference>
<dbReference type="PANTHER" id="PTHR43214:SF43">
    <property type="entry name" value="TWO-COMPONENT RESPONSE REGULATOR"/>
    <property type="match status" value="1"/>
</dbReference>
<dbReference type="PRINTS" id="PR00038">
    <property type="entry name" value="HTHLUXR"/>
</dbReference>
<dbReference type="Pfam" id="PF17874">
    <property type="entry name" value="TPR_MalT"/>
    <property type="match status" value="1"/>
</dbReference>
<dbReference type="Pfam" id="PF00196">
    <property type="entry name" value="GerE"/>
    <property type="match status" value="1"/>
</dbReference>
<dbReference type="GO" id="GO:0003677">
    <property type="term" value="F:DNA binding"/>
    <property type="evidence" value="ECO:0007669"/>
    <property type="project" value="UniProtKB-KW"/>
</dbReference>
<dbReference type="SUPFAM" id="SSF52540">
    <property type="entry name" value="P-loop containing nucleoside triphosphate hydrolases"/>
    <property type="match status" value="1"/>
</dbReference>
<dbReference type="InterPro" id="IPR036388">
    <property type="entry name" value="WH-like_DNA-bd_sf"/>
</dbReference>
<evidence type="ECO:0000256" key="2">
    <source>
        <dbReference type="ARBA" id="ARBA00023125"/>
    </source>
</evidence>
<dbReference type="InterPro" id="IPR016032">
    <property type="entry name" value="Sig_transdc_resp-reg_C-effctor"/>
</dbReference>
<dbReference type="CDD" id="cd06170">
    <property type="entry name" value="LuxR_C_like"/>
    <property type="match status" value="1"/>
</dbReference>
<dbReference type="EMBL" id="QJVD01000024">
    <property type="protein sequence ID" value="PYI65458.1"/>
    <property type="molecule type" value="Genomic_DNA"/>
</dbReference>
<keyword evidence="1" id="KW-0677">Repeat</keyword>
<dbReference type="InterPro" id="IPR000792">
    <property type="entry name" value="Tscrpt_reg_LuxR_C"/>
</dbReference>
<dbReference type="PANTHER" id="PTHR43214">
    <property type="entry name" value="TWO-COMPONENT RESPONSE REGULATOR"/>
    <property type="match status" value="1"/>
</dbReference>
<evidence type="ECO:0000313" key="5">
    <source>
        <dbReference type="Proteomes" id="UP000247832"/>
    </source>
</evidence>
<dbReference type="Proteomes" id="UP000247832">
    <property type="component" value="Unassembled WGS sequence"/>
</dbReference>
<dbReference type="GO" id="GO:0006355">
    <property type="term" value="P:regulation of DNA-templated transcription"/>
    <property type="evidence" value="ECO:0007669"/>
    <property type="project" value="InterPro"/>
</dbReference>
<keyword evidence="2" id="KW-0238">DNA-binding</keyword>
<dbReference type="Pfam" id="PF24883">
    <property type="entry name" value="NPHP3_N"/>
    <property type="match status" value="1"/>
</dbReference>
<dbReference type="Pfam" id="PF25873">
    <property type="entry name" value="WHD_MalT"/>
    <property type="match status" value="1"/>
</dbReference>
<dbReference type="InterPro" id="IPR041617">
    <property type="entry name" value="TPR_MalT"/>
</dbReference>
<dbReference type="Gene3D" id="1.25.40.10">
    <property type="entry name" value="Tetratricopeptide repeat domain"/>
    <property type="match status" value="1"/>
</dbReference>
<dbReference type="InterPro" id="IPR056884">
    <property type="entry name" value="NPHP3-like_N"/>
</dbReference>
<name>A0A2V5L2Y6_9MICC</name>
<dbReference type="Gene3D" id="3.40.50.300">
    <property type="entry name" value="P-loop containing nucleotide triphosphate hydrolases"/>
    <property type="match status" value="1"/>
</dbReference>
<keyword evidence="5" id="KW-1185">Reference proteome</keyword>
<gene>
    <name evidence="4" type="ORF">CVV68_17960</name>
</gene>
<evidence type="ECO:0000313" key="4">
    <source>
        <dbReference type="EMBL" id="PYI65458.1"/>
    </source>
</evidence>
<organism evidence="4 5">
    <name type="scientific">Arthrobacter livingstonensis</name>
    <dbReference type="NCBI Taxonomy" id="670078"/>
    <lineage>
        <taxon>Bacteria</taxon>
        <taxon>Bacillati</taxon>
        <taxon>Actinomycetota</taxon>
        <taxon>Actinomycetes</taxon>
        <taxon>Micrococcales</taxon>
        <taxon>Micrococcaceae</taxon>
        <taxon>Arthrobacter</taxon>
    </lineage>
</organism>
<dbReference type="PROSITE" id="PS50043">
    <property type="entry name" value="HTH_LUXR_2"/>
    <property type="match status" value="1"/>
</dbReference>
<sequence length="931" mass="102199">MAAVPRGASSKFNSPRPVGKWVPRTRLTEFLTAGQNWRLALIHALAGFGKSTLAAQWMDLLAAQGRTRVWLSLDRDDNNTIWFLSHLLEAIGRAIPGFDDDLQQLLEERPDDAERYVIPALINAIDEGGDDVVVALDDWHLVTDKRTMDVVERLLDSGGTHLSFIITSRTRAGLPLGRLMVRGQLVEVDAVALRFDQQESQSFLVDINRLDLDSGDVASLHRTTEGWIAALQLVSLSLRDHREASALIERLSGGHQSIGEYLAENVLNTLDPEVLNFLLATSVPERLCAGLASALSGVQQGQAMLEQIQAQDLFLQPLDEDGDWFRYHHLFEDYLRHRLARDYPGRIKSLHLTAAHWYAENGFPSDAVDHALSAGDIDFAVEIVESRAMWLVEHSSMATLLALVGKIPAERVAGQARLQMAIAWANTLLHLAPEAQAALNRASAVMPTDKTLYDDDRFELGVESLVVQSCIDMYGDNVSRVHELDEKCFAHADRLRPWIVSVAANLSTFKKIHDGDYNLALKQQGWANTFHDQTSGPFSNVYGHCFAGLAAYALLDLQEVEHQFSLAVDLGRSHAGRHSHAARLAGAMMGQLLYERGALDKAERLLEETHELGSEGGVVDFMISTYSTLARIKELRGDTAIAADILNEGAAVADSLGLSRLTHVINLERVQLGIDTHPFDPANSPACAEGTDPLEERRPGLAETNYQILLATLIRSELASTLPAARDSGQSSTVAAARLLWQRAAAYSGPRAELHARILLAEALHHAGRQADAEETLLPALDTCCRLALVRPLLDGGPGCSELVKTISDKHRLGARTYARTPELGPFLSLLIRLDSNTAVNRGHSPARTLGGAQFGRPQQAGIAEPGLTGREQAILQLVGQGRSNREIAHELHLGINTVKWYLKNLFSSLGVDNRQDCVTEARRRHLLDSE</sequence>
<comment type="caution">
    <text evidence="4">The sequence shown here is derived from an EMBL/GenBank/DDBJ whole genome shotgun (WGS) entry which is preliminary data.</text>
</comment>